<dbReference type="Proteomes" id="UP000176755">
    <property type="component" value="Unassembled WGS sequence"/>
</dbReference>
<keyword evidence="2" id="KW-0472">Membrane</keyword>
<dbReference type="EMBL" id="MHLY01000001">
    <property type="protein sequence ID" value="OGZ19086.1"/>
    <property type="molecule type" value="Genomic_DNA"/>
</dbReference>
<reference evidence="3 4" key="1">
    <citation type="journal article" date="2016" name="Nat. Commun.">
        <title>Thousands of microbial genomes shed light on interconnected biogeochemical processes in an aquifer system.</title>
        <authorList>
            <person name="Anantharaman K."/>
            <person name="Brown C.T."/>
            <person name="Hug L.A."/>
            <person name="Sharon I."/>
            <person name="Castelle C.J."/>
            <person name="Probst A.J."/>
            <person name="Thomas B.C."/>
            <person name="Singh A."/>
            <person name="Wilkins M.J."/>
            <person name="Karaoz U."/>
            <person name="Brodie E.L."/>
            <person name="Williams K.H."/>
            <person name="Hubbard S.S."/>
            <person name="Banfield J.F."/>
        </authorList>
    </citation>
    <scope>NUCLEOTIDE SEQUENCE [LARGE SCALE GENOMIC DNA]</scope>
</reference>
<evidence type="ECO:0008006" key="5">
    <source>
        <dbReference type="Google" id="ProtNLM"/>
    </source>
</evidence>
<evidence type="ECO:0000256" key="1">
    <source>
        <dbReference type="SAM" id="Coils"/>
    </source>
</evidence>
<evidence type="ECO:0000313" key="4">
    <source>
        <dbReference type="Proteomes" id="UP000176755"/>
    </source>
</evidence>
<organism evidence="3 4">
    <name type="scientific">Candidatus Nealsonbacteria bacterium RBG_13_42_11</name>
    <dbReference type="NCBI Taxonomy" id="1801663"/>
    <lineage>
        <taxon>Bacteria</taxon>
        <taxon>Candidatus Nealsoniibacteriota</taxon>
    </lineage>
</organism>
<name>A0A1G2DZS6_9BACT</name>
<feature type="transmembrane region" description="Helical" evidence="2">
    <location>
        <begin position="326"/>
        <end position="343"/>
    </location>
</feature>
<comment type="caution">
    <text evidence="3">The sequence shown here is derived from an EMBL/GenBank/DDBJ whole genome shotgun (WGS) entry which is preliminary data.</text>
</comment>
<proteinExistence type="predicted"/>
<keyword evidence="1" id="KW-0175">Coiled coil</keyword>
<evidence type="ECO:0000256" key="2">
    <source>
        <dbReference type="SAM" id="Phobius"/>
    </source>
</evidence>
<dbReference type="AlphaFoldDB" id="A0A1G2DZS6"/>
<protein>
    <recommendedName>
        <fullName evidence="5">PPM-type phosphatase domain-containing protein</fullName>
    </recommendedName>
</protein>
<feature type="coiled-coil region" evidence="1">
    <location>
        <begin position="344"/>
        <end position="371"/>
    </location>
</feature>
<keyword evidence="2" id="KW-1133">Transmembrane helix</keyword>
<evidence type="ECO:0000313" key="3">
    <source>
        <dbReference type="EMBL" id="OGZ19086.1"/>
    </source>
</evidence>
<dbReference type="STRING" id="1801663.A2175_02075"/>
<gene>
    <name evidence="3" type="ORF">A2175_02075</name>
</gene>
<dbReference type="SUPFAM" id="SSF63825">
    <property type="entry name" value="YWTD domain"/>
    <property type="match status" value="1"/>
</dbReference>
<accession>A0A1G2DZS6</accession>
<sequence length="685" mass="78998">MEIFEFHFNPPKEKDIQNSRAKSVFDSFCYEPENLYEKRLGSLYMVGFLKNVLPQNTHFLDKLSQIIKERYYKTISDSVEKSLKEALRKTNEYLEKTAKEGDVSWLGNLSFSVLSIKNFELNFTKVGPMKILLLRKGQIIDIDQKIKFDDIEPYPLKIFGNIISGKLAENDVILVLTNEVFESFQRQNLTNQIAKILPFEQKKIKELLNAKKEELLKISGICFLTILKKETIIQERETFLEKKTLKIFSLKTVFGPIINSLRRMVRMPTLKIPSFKITAPKMRKPKISKKPKVSLPKLVLPKIQLKLPSLKLPSLKLPLFFPNKKFLLLISLILVLALGFLVFERKEQSQLKTYQEKLTQIEEKINRAESYLAVGKYNSQAKNNANLLFKESWQEISVLTDLVAAFPSQLVGRVLEARNKISDNLSQLNNLVEILEPVLVFEFSPDQFVPQKLISSGGDLYLFSSYAQNIFKVSQNKEGKLLLTDKKINSASPLSDSVLFFIKPDQLINLRNETFGETFLLENPYSDFNFSDLSVFNSSLYFLDNKNGRITKYPYLGGFQWSQPQLWLKSEKAKGFKSLAVDGSLWVLLKENTIERYYAGLLQETLKFEVFPAPKSFSKIFTSAQLPYLYLLEPVQKRVVILNRSGQVIKQFQSEKFDNLLDLAVSENGKTIYLLNGLRVYKIMN</sequence>
<keyword evidence="2" id="KW-0812">Transmembrane</keyword>